<dbReference type="EMBL" id="CM024800">
    <property type="protein sequence ID" value="KAG8012515.1"/>
    <property type="molecule type" value="Genomic_DNA"/>
</dbReference>
<accession>A0ACB7FDF3</accession>
<evidence type="ECO:0000313" key="2">
    <source>
        <dbReference type="Proteomes" id="UP000805704"/>
    </source>
</evidence>
<gene>
    <name evidence="1" type="ORF">GBF38_020298</name>
</gene>
<protein>
    <submittedName>
        <fullName evidence="1">Uncharacterized protein</fullName>
    </submittedName>
</protein>
<name>A0ACB7FDF3_NIBAL</name>
<dbReference type="Proteomes" id="UP000805704">
    <property type="component" value="Chromosome 12"/>
</dbReference>
<keyword evidence="2" id="KW-1185">Reference proteome</keyword>
<organism evidence="1 2">
    <name type="scientific">Nibea albiflora</name>
    <name type="common">Yellow drum</name>
    <name type="synonym">Corvina albiflora</name>
    <dbReference type="NCBI Taxonomy" id="240163"/>
    <lineage>
        <taxon>Eukaryota</taxon>
        <taxon>Metazoa</taxon>
        <taxon>Chordata</taxon>
        <taxon>Craniata</taxon>
        <taxon>Vertebrata</taxon>
        <taxon>Euteleostomi</taxon>
        <taxon>Actinopterygii</taxon>
        <taxon>Neopterygii</taxon>
        <taxon>Teleostei</taxon>
        <taxon>Neoteleostei</taxon>
        <taxon>Acanthomorphata</taxon>
        <taxon>Eupercaria</taxon>
        <taxon>Sciaenidae</taxon>
        <taxon>Nibea</taxon>
    </lineage>
</organism>
<reference evidence="1" key="1">
    <citation type="submission" date="2020-04" db="EMBL/GenBank/DDBJ databases">
        <title>A chromosome-scale assembly and high-density genetic map of the yellow drum (Nibea albiflora) genome.</title>
        <authorList>
            <person name="Xu D."/>
            <person name="Zhang W."/>
            <person name="Chen R."/>
            <person name="Tan P."/>
            <person name="Wang L."/>
            <person name="Song H."/>
            <person name="Tian L."/>
            <person name="Zhu Q."/>
            <person name="Wang B."/>
        </authorList>
    </citation>
    <scope>NUCLEOTIDE SEQUENCE</scope>
    <source>
        <strain evidence="1">ZJHYS-2018</strain>
    </source>
</reference>
<sequence length="78" mass="8508">MGDEHLGREEGRGGRRTPFSRNRWDMEQDASGEDVAVTYNKLSPSRCTVGASTDGLYEYPGVIQPASGPPMIYVLAGF</sequence>
<evidence type="ECO:0000313" key="1">
    <source>
        <dbReference type="EMBL" id="KAG8012515.1"/>
    </source>
</evidence>
<comment type="caution">
    <text evidence="1">The sequence shown here is derived from an EMBL/GenBank/DDBJ whole genome shotgun (WGS) entry which is preliminary data.</text>
</comment>
<proteinExistence type="predicted"/>